<evidence type="ECO:0000313" key="2">
    <source>
        <dbReference type="Proteomes" id="UP000277094"/>
    </source>
</evidence>
<dbReference type="EMBL" id="RJSG01000003">
    <property type="protein sequence ID" value="RNL77489.1"/>
    <property type="molecule type" value="Genomic_DNA"/>
</dbReference>
<keyword evidence="2" id="KW-1185">Reference proteome</keyword>
<dbReference type="PANTHER" id="PTHR42877">
    <property type="entry name" value="L-ORNITHINE N(5)-MONOOXYGENASE-RELATED"/>
    <property type="match status" value="1"/>
</dbReference>
<dbReference type="InterPro" id="IPR051209">
    <property type="entry name" value="FAD-bind_Monooxygenase_sf"/>
</dbReference>
<reference evidence="1 2" key="1">
    <citation type="submission" date="2018-11" db="EMBL/GenBank/DDBJ databases">
        <authorList>
            <person name="Li F."/>
        </authorList>
    </citation>
    <scope>NUCLEOTIDE SEQUENCE [LARGE SCALE GENOMIC DNA]</scope>
    <source>
        <strain evidence="1 2">KIS18-7</strain>
    </source>
</reference>
<evidence type="ECO:0000313" key="1">
    <source>
        <dbReference type="EMBL" id="RNL77489.1"/>
    </source>
</evidence>
<dbReference type="PANTHER" id="PTHR42877:SF4">
    <property type="entry name" value="FAD_NAD(P)-BINDING DOMAIN-CONTAINING PROTEIN-RELATED"/>
    <property type="match status" value="1"/>
</dbReference>
<protein>
    <submittedName>
        <fullName evidence="1">NAD(P)/FAD-dependent oxidoreductase</fullName>
    </submittedName>
</protein>
<accession>A0A3N0DPB2</accession>
<comment type="caution">
    <text evidence="1">The sequence shown here is derived from an EMBL/GenBank/DDBJ whole genome shotgun (WGS) entry which is preliminary data.</text>
</comment>
<proteinExistence type="predicted"/>
<name>A0A3N0DPB2_9ACTN</name>
<dbReference type="Pfam" id="PF13738">
    <property type="entry name" value="Pyr_redox_3"/>
    <property type="match status" value="1"/>
</dbReference>
<dbReference type="InterPro" id="IPR036188">
    <property type="entry name" value="FAD/NAD-bd_sf"/>
</dbReference>
<dbReference type="SUPFAM" id="SSF51905">
    <property type="entry name" value="FAD/NAD(P)-binding domain"/>
    <property type="match status" value="2"/>
</dbReference>
<dbReference type="Proteomes" id="UP000277094">
    <property type="component" value="Unassembled WGS sequence"/>
</dbReference>
<organism evidence="1 2">
    <name type="scientific">Nocardioides marmorisolisilvae</name>
    <dbReference type="NCBI Taxonomy" id="1542737"/>
    <lineage>
        <taxon>Bacteria</taxon>
        <taxon>Bacillati</taxon>
        <taxon>Actinomycetota</taxon>
        <taxon>Actinomycetes</taxon>
        <taxon>Propionibacteriales</taxon>
        <taxon>Nocardioidaceae</taxon>
        <taxon>Nocardioides</taxon>
    </lineage>
</organism>
<dbReference type="Gene3D" id="3.50.50.60">
    <property type="entry name" value="FAD/NAD(P)-binding domain"/>
    <property type="match status" value="2"/>
</dbReference>
<sequence length="497" mass="54834">MFDVLPMDETFDVVVVGAGVSGMAMGLALQETDRTFVVLEKAGEVGGTWRENRYPGLTIDVPAAIYTYSGHRNPDWTRFMPGHREILEYHRDVSIESGLREHIRFNAEVVSADWTGSEWVIATRDGATYRAPAVVFASGFLHHPAYPSIPGLETFAGETVHSACWRDDIVVEGRRVGVIGNGSTGIQLVSALSGVASHLTSFQRTAQWVFPLPNFDMSERLRRWFRNSPQIIERTVHTVDWIADRILGGATVRPGIKRKVLGRIALKNLNTVKDPELRAKLTPTEKPLCRRPIVSTRFYKAVQHPDVEVCTAPISEITPAGVVTEDGTTHELDVLILATGFRAHDYMRPIAVTGVDGVTLDEAWADGPYGYTSIGIPGFPNLFMVLGPHSPLVSISIHGSAELQSRYILQVLDHLDEKNLLAAMPTTEAAGRWLDSITAGMPDTIWATGCHSWYVGEGTTPVLWPYDLKRWREVLGAPVFSDYEFVESPVPAAQSAH</sequence>
<dbReference type="PRINTS" id="PR00411">
    <property type="entry name" value="PNDRDTASEI"/>
</dbReference>
<dbReference type="AlphaFoldDB" id="A0A3N0DPB2"/>
<gene>
    <name evidence="1" type="ORF">EFL95_15805</name>
</gene>